<dbReference type="AlphaFoldDB" id="A0A2S9WZ36"/>
<dbReference type="RefSeq" id="WP_106078137.1">
    <property type="nucleotide sequence ID" value="NZ_MTBD01000058.1"/>
</dbReference>
<organism evidence="1 2">
    <name type="scientific">Chromobacterium amazonense</name>
    <dbReference type="NCBI Taxonomy" id="1382803"/>
    <lineage>
        <taxon>Bacteria</taxon>
        <taxon>Pseudomonadati</taxon>
        <taxon>Pseudomonadota</taxon>
        <taxon>Betaproteobacteria</taxon>
        <taxon>Neisseriales</taxon>
        <taxon>Chromobacteriaceae</taxon>
        <taxon>Chromobacterium</taxon>
    </lineage>
</organism>
<name>A0A2S9WZ36_9NEIS</name>
<accession>A0A2S9WZ36</accession>
<evidence type="ECO:0000313" key="1">
    <source>
        <dbReference type="EMBL" id="PRP68728.1"/>
    </source>
</evidence>
<protein>
    <submittedName>
        <fullName evidence="1">Uncharacterized protein</fullName>
    </submittedName>
</protein>
<evidence type="ECO:0000313" key="2">
    <source>
        <dbReference type="Proteomes" id="UP000239469"/>
    </source>
</evidence>
<gene>
    <name evidence="1" type="ORF">BUE93_20915</name>
</gene>
<dbReference type="Proteomes" id="UP000239469">
    <property type="component" value="Unassembled WGS sequence"/>
</dbReference>
<sequence>MSLTNISCAVLNDLGRHTADAGRDERLQLAIEHEADLMLVDTDCCRALGESFVEQLLSDAPPSLMDQFYLGVGQQMLRRFYDRNPMGPELGELVRVGRAFVAASAAATLDKRVEDERKAA</sequence>
<proteinExistence type="predicted"/>
<dbReference type="OrthoDB" id="8599225at2"/>
<reference evidence="1 2" key="1">
    <citation type="submission" date="2017-01" db="EMBL/GenBank/DDBJ databases">
        <title>New insights into the genetic diversity of Chromobacterium isolated from tropical freshwater lake.</title>
        <authorList>
            <person name="Santos A.B."/>
            <person name="Nascimento A.M."/>
            <person name="Da Silva P.C."/>
        </authorList>
    </citation>
    <scope>NUCLEOTIDE SEQUENCE [LARGE SCALE GENOMIC DNA]</scope>
    <source>
        <strain evidence="1 2">56AF</strain>
    </source>
</reference>
<dbReference type="EMBL" id="MTBD01000058">
    <property type="protein sequence ID" value="PRP68728.1"/>
    <property type="molecule type" value="Genomic_DNA"/>
</dbReference>
<comment type="caution">
    <text evidence="1">The sequence shown here is derived from an EMBL/GenBank/DDBJ whole genome shotgun (WGS) entry which is preliminary data.</text>
</comment>